<dbReference type="GO" id="GO:0015677">
    <property type="term" value="P:copper ion import"/>
    <property type="evidence" value="ECO:0007669"/>
    <property type="project" value="TreeGrafter"/>
</dbReference>
<reference evidence="4 8" key="4">
    <citation type="submission" date="2018-10" db="EMBL/GenBank/DDBJ databases">
        <title>Cultivation of a novel Methanohalophilus strain from Kebrit Deep of the Red Sea and a genomic comparison of members of the genus Methanohalophilus.</title>
        <authorList>
            <person name="Guan Y."/>
            <person name="Ngugi D.K."/>
            <person name="Stingl U."/>
        </authorList>
    </citation>
    <scope>NUCLEOTIDE SEQUENCE [LARGE SCALE GENOMIC DNA]</scope>
    <source>
        <strain evidence="4 8">DSM 7471</strain>
    </source>
</reference>
<dbReference type="PANTHER" id="PTHR14239">
    <property type="entry name" value="DUDULIN-RELATED"/>
    <property type="match status" value="1"/>
</dbReference>
<evidence type="ECO:0000256" key="1">
    <source>
        <dbReference type="ARBA" id="ARBA00023002"/>
    </source>
</evidence>
<dbReference type="PANTHER" id="PTHR14239:SF0">
    <property type="entry name" value="F420-DEPENDENT NADP REDUCTASE"/>
    <property type="match status" value="1"/>
</dbReference>
<proteinExistence type="predicted"/>
<dbReference type="InterPro" id="IPR010185">
    <property type="entry name" value="NpdG"/>
</dbReference>
<dbReference type="NCBIfam" id="TIGR01915">
    <property type="entry name" value="npdG"/>
    <property type="match status" value="1"/>
</dbReference>
<dbReference type="InterPro" id="IPR051267">
    <property type="entry name" value="STEAP_metalloreductase"/>
</dbReference>
<keyword evidence="7" id="KW-1185">Reference proteome</keyword>
<dbReference type="Gene3D" id="3.40.50.720">
    <property type="entry name" value="NAD(P)-binding Rossmann-like Domain"/>
    <property type="match status" value="1"/>
</dbReference>
<evidence type="ECO:0000313" key="8">
    <source>
        <dbReference type="Proteomes" id="UP000278252"/>
    </source>
</evidence>
<dbReference type="GO" id="GO:0016651">
    <property type="term" value="F:oxidoreductase activity, acting on NAD(P)H"/>
    <property type="evidence" value="ECO:0007669"/>
    <property type="project" value="InterPro"/>
</dbReference>
<dbReference type="GO" id="GO:0008823">
    <property type="term" value="F:cupric reductase (NADH) activity"/>
    <property type="evidence" value="ECO:0007669"/>
    <property type="project" value="TreeGrafter"/>
</dbReference>
<dbReference type="EMBL" id="FXBN01000001">
    <property type="protein sequence ID" value="SMH34743.1"/>
    <property type="molecule type" value="Genomic_DNA"/>
</dbReference>
<organism evidence="3 6">
    <name type="scientific">Methanohalophilus portucalensis FDF-1</name>
    <dbReference type="NCBI Taxonomy" id="523843"/>
    <lineage>
        <taxon>Archaea</taxon>
        <taxon>Methanobacteriati</taxon>
        <taxon>Methanobacteriota</taxon>
        <taxon>Stenosarchaea group</taxon>
        <taxon>Methanomicrobia</taxon>
        <taxon>Methanosarcinales</taxon>
        <taxon>Methanosarcinaceae</taxon>
        <taxon>Methanohalophilus</taxon>
    </lineage>
</organism>
<dbReference type="InterPro" id="IPR036291">
    <property type="entry name" value="NAD(P)-bd_dom_sf"/>
</dbReference>
<evidence type="ECO:0000313" key="3">
    <source>
        <dbReference type="EMBL" id="OJH49660.1"/>
    </source>
</evidence>
<reference evidence="5" key="3">
    <citation type="submission" date="2017-04" db="EMBL/GenBank/DDBJ databases">
        <authorList>
            <person name="Afonso C.L."/>
            <person name="Miller P.J."/>
            <person name="Scott M.A."/>
            <person name="Spackman E."/>
            <person name="Goraichik I."/>
            <person name="Dimitrov K.M."/>
            <person name="Suarez D.L."/>
            <person name="Swayne D.E."/>
        </authorList>
    </citation>
    <scope>NUCLEOTIDE SEQUENCE [LARGE SCALE GENOMIC DNA]</scope>
    <source>
        <strain evidence="5">FDF-1</strain>
    </source>
</reference>
<reference evidence="7" key="2">
    <citation type="submission" date="2017-04" db="EMBL/GenBank/DDBJ databases">
        <authorList>
            <person name="Varghese N."/>
            <person name="Submissions S."/>
        </authorList>
    </citation>
    <scope>NUCLEOTIDE SEQUENCE [LARGE SCALE GENOMIC DNA]</scope>
    <source>
        <strain evidence="7">FDF-1</strain>
    </source>
</reference>
<dbReference type="Pfam" id="PF03807">
    <property type="entry name" value="F420_oxidored"/>
    <property type="match status" value="1"/>
</dbReference>
<dbReference type="STRING" id="523843.SAMN06264941_0890"/>
<dbReference type="Proteomes" id="UP000193969">
    <property type="component" value="Unassembled WGS sequence"/>
</dbReference>
<gene>
    <name evidence="4" type="primary">npdG</name>
    <name evidence="4" type="ORF">EFE41_02680</name>
    <name evidence="3" type="ORF">MPF_0448</name>
    <name evidence="5" type="ORF">SAMN06264941_0890</name>
</gene>
<dbReference type="Proteomes" id="UP000185713">
    <property type="component" value="Unassembled WGS sequence"/>
</dbReference>
<dbReference type="SUPFAM" id="SSF51735">
    <property type="entry name" value="NAD(P)-binding Rossmann-fold domains"/>
    <property type="match status" value="1"/>
</dbReference>
<evidence type="ECO:0000313" key="5">
    <source>
        <dbReference type="EMBL" id="SMH34743.1"/>
    </source>
</evidence>
<name>A0A1L9C562_9EURY</name>
<dbReference type="EMBL" id="RJJH01000001">
    <property type="protein sequence ID" value="RNI13503.1"/>
    <property type="molecule type" value="Genomic_DNA"/>
</dbReference>
<dbReference type="GO" id="GO:0006740">
    <property type="term" value="P:NADPH regeneration"/>
    <property type="evidence" value="ECO:0007669"/>
    <property type="project" value="InterPro"/>
</dbReference>
<evidence type="ECO:0000313" key="7">
    <source>
        <dbReference type="Proteomes" id="UP000193969"/>
    </source>
</evidence>
<evidence type="ECO:0000313" key="6">
    <source>
        <dbReference type="Proteomes" id="UP000185713"/>
    </source>
</evidence>
<reference evidence="3 6" key="1">
    <citation type="submission" date="2014-12" db="EMBL/GenBank/DDBJ databases">
        <title>The genome sequence of Methanohalophilus portucalensis strain FDF1.</title>
        <authorList>
            <person name="Lai M.-C."/>
            <person name="Lai S.-J."/>
        </authorList>
    </citation>
    <scope>NUCLEOTIDE SEQUENCE [LARGE SCALE GENOMIC DNA]</scope>
    <source>
        <strain evidence="3 6">FDF-1</strain>
    </source>
</reference>
<dbReference type="EMBL" id="JWTK01000002">
    <property type="protein sequence ID" value="OJH49660.1"/>
    <property type="molecule type" value="Genomic_DNA"/>
</dbReference>
<dbReference type="InterPro" id="IPR028939">
    <property type="entry name" value="P5C_Rdtase_cat_N"/>
</dbReference>
<dbReference type="GO" id="GO:0052851">
    <property type="term" value="F:ferric-chelate reductase (NADPH) activity"/>
    <property type="evidence" value="ECO:0007669"/>
    <property type="project" value="TreeGrafter"/>
</dbReference>
<dbReference type="OrthoDB" id="8635at2157"/>
<protein>
    <submittedName>
        <fullName evidence="3">NADPH-dependent F420 reductase</fullName>
    </submittedName>
    <submittedName>
        <fullName evidence="5">Reduced coenzyme F420:NADP oxidoreductase</fullName>
    </submittedName>
</protein>
<dbReference type="Proteomes" id="UP000278252">
    <property type="component" value="Unassembled WGS sequence"/>
</dbReference>
<accession>A0A1L9C562</accession>
<evidence type="ECO:0000313" key="4">
    <source>
        <dbReference type="EMBL" id="RNI13503.1"/>
    </source>
</evidence>
<dbReference type="RefSeq" id="WP_084006248.1">
    <property type="nucleotide sequence ID" value="NZ_FXBN01000001.1"/>
</dbReference>
<dbReference type="GO" id="GO:0005886">
    <property type="term" value="C:plasma membrane"/>
    <property type="evidence" value="ECO:0007669"/>
    <property type="project" value="TreeGrafter"/>
</dbReference>
<dbReference type="AlphaFoldDB" id="A0A1L9C562"/>
<dbReference type="GO" id="GO:0070967">
    <property type="term" value="F:coenzyme F420 binding"/>
    <property type="evidence" value="ECO:0007669"/>
    <property type="project" value="InterPro"/>
</dbReference>
<dbReference type="GO" id="GO:0050661">
    <property type="term" value="F:NADP binding"/>
    <property type="evidence" value="ECO:0007669"/>
    <property type="project" value="InterPro"/>
</dbReference>
<evidence type="ECO:0000259" key="2">
    <source>
        <dbReference type="Pfam" id="PF03807"/>
    </source>
</evidence>
<feature type="domain" description="Pyrroline-5-carboxylate reductase catalytic N-terminal" evidence="2">
    <location>
        <begin position="8"/>
        <end position="108"/>
    </location>
</feature>
<keyword evidence="1" id="KW-0560">Oxidoreductase</keyword>
<sequence length="245" mass="26804">MRDERFMKIAILGGTGHIGKGFALRWGSLHDIIIGSRNAERAASAAKEYRCMLEDLGKKASFEGVDNKTAAQMADVVLLAIKYRHISSVIETITPVLKDQIVVSVVVPMEKDSCYIIPDAKHMEVDVRDSAYNAEYFCYTQPVGGSAAEEIAQLLPQNIRLVSGFHNVPAKHLEDLSLALDYDIAVCGNDMASKEVVCKLTDDIPNLRPLDAGPLKASSMIESLTPLLINIAARNKMDDVGVKFI</sequence>